<dbReference type="EC" id="6.3.2.17" evidence="3"/>
<dbReference type="GO" id="GO:0005524">
    <property type="term" value="F:ATP binding"/>
    <property type="evidence" value="ECO:0007669"/>
    <property type="project" value="UniProtKB-KW"/>
</dbReference>
<dbReference type="PANTHER" id="PTHR11136:SF0">
    <property type="entry name" value="DIHYDROFOLATE SYNTHETASE-RELATED"/>
    <property type="match status" value="1"/>
</dbReference>
<dbReference type="InterPro" id="IPR013221">
    <property type="entry name" value="Mur_ligase_cen"/>
</dbReference>
<comment type="similarity">
    <text evidence="2 11">Belongs to the folylpolyglutamate synthase family.</text>
</comment>
<dbReference type="GO" id="GO:0005737">
    <property type="term" value="C:cytoplasm"/>
    <property type="evidence" value="ECO:0007669"/>
    <property type="project" value="TreeGrafter"/>
</dbReference>
<evidence type="ECO:0000256" key="4">
    <source>
        <dbReference type="ARBA" id="ARBA00022598"/>
    </source>
</evidence>
<proteinExistence type="inferred from homology"/>
<keyword evidence="8" id="KW-0460">Magnesium</keyword>
<gene>
    <name evidence="14" type="ORF">CWE10_02210</name>
</gene>
<evidence type="ECO:0000256" key="3">
    <source>
        <dbReference type="ARBA" id="ARBA00013025"/>
    </source>
</evidence>
<name>A0A953I6U0_SYMTR</name>
<dbReference type="Gene3D" id="3.40.1190.10">
    <property type="entry name" value="Mur-like, catalytic domain"/>
    <property type="match status" value="1"/>
</dbReference>
<evidence type="ECO:0000313" key="15">
    <source>
        <dbReference type="Proteomes" id="UP000732377"/>
    </source>
</evidence>
<evidence type="ECO:0000313" key="14">
    <source>
        <dbReference type="EMBL" id="MBY6275024.1"/>
    </source>
</evidence>
<dbReference type="SUPFAM" id="SSF53244">
    <property type="entry name" value="MurD-like peptide ligases, peptide-binding domain"/>
    <property type="match status" value="1"/>
</dbReference>
<evidence type="ECO:0000256" key="11">
    <source>
        <dbReference type="PIRNR" id="PIRNR001563"/>
    </source>
</evidence>
<keyword evidence="4 11" id="KW-0436">Ligase</keyword>
<dbReference type="NCBIfam" id="TIGR01499">
    <property type="entry name" value="folC"/>
    <property type="match status" value="1"/>
</dbReference>
<evidence type="ECO:0000256" key="10">
    <source>
        <dbReference type="ARBA" id="ARBA00047493"/>
    </source>
</evidence>
<dbReference type="SUPFAM" id="SSF53623">
    <property type="entry name" value="MurD-like peptide ligases, catalytic domain"/>
    <property type="match status" value="1"/>
</dbReference>
<evidence type="ECO:0000256" key="5">
    <source>
        <dbReference type="ARBA" id="ARBA00022723"/>
    </source>
</evidence>
<dbReference type="EMBL" id="PIUK01000010">
    <property type="protein sequence ID" value="MBY6275024.1"/>
    <property type="molecule type" value="Genomic_DNA"/>
</dbReference>
<evidence type="ECO:0000256" key="6">
    <source>
        <dbReference type="ARBA" id="ARBA00022741"/>
    </source>
</evidence>
<feature type="domain" description="Mur ligase C-terminal" evidence="12">
    <location>
        <begin position="296"/>
        <end position="418"/>
    </location>
</feature>
<evidence type="ECO:0000259" key="12">
    <source>
        <dbReference type="Pfam" id="PF02875"/>
    </source>
</evidence>
<dbReference type="AlphaFoldDB" id="A0A953I6U0"/>
<keyword evidence="7 11" id="KW-0067">ATP-binding</keyword>
<evidence type="ECO:0000256" key="9">
    <source>
        <dbReference type="ARBA" id="ARBA00030592"/>
    </source>
</evidence>
<feature type="domain" description="Mur ligase central" evidence="13">
    <location>
        <begin position="48"/>
        <end position="272"/>
    </location>
</feature>
<dbReference type="InterPro" id="IPR036565">
    <property type="entry name" value="Mur-like_cat_sf"/>
</dbReference>
<dbReference type="InterPro" id="IPR001645">
    <property type="entry name" value="Folylpolyglutamate_synth"/>
</dbReference>
<sequence>MKTMTYEAALAYLAGLQRFGMKPGLERTVALLEQLGRPDRRVGRVVHITGTSGKGSVAAMVEAGLRAAGRRVGLYTSPPLMRFKERMQVNRAEIPEADVARLTARVAEAAEAVIAAGLEPPTEFEVITAMALAWFAEQSVDDLVLEAGMGGRFDATTAVEEAAVTAITNVGLDHTQWLGQTHEAIAWDKAGVIRPGVPCVTGTDHPGALAVIERVAREQGAPLLHVTPADFRVLGADLSGQVADLRGERGWYRRVRLSLLGRHQAANAAVALRILEVLGVDEGAIREGFAHVAWPGRMELLRAAGGQLVLLDAAHNPAKCAALAGAVAELFPGRRVHLVVGMLADKDAAQGLAPLLPLAERVWATTPESPRAMPAPELAQLCRELGHPARVAADLPEALEAALAAAAPGDLVVITGSFYTVGPARRILVPGQVIQALPPA</sequence>
<dbReference type="InterPro" id="IPR036615">
    <property type="entry name" value="Mur_ligase_C_dom_sf"/>
</dbReference>
<dbReference type="GO" id="GO:0008841">
    <property type="term" value="F:dihydrofolate synthase activity"/>
    <property type="evidence" value="ECO:0007669"/>
    <property type="project" value="TreeGrafter"/>
</dbReference>
<evidence type="ECO:0000256" key="8">
    <source>
        <dbReference type="ARBA" id="ARBA00022842"/>
    </source>
</evidence>
<evidence type="ECO:0000256" key="1">
    <source>
        <dbReference type="ARBA" id="ARBA00001946"/>
    </source>
</evidence>
<dbReference type="GO" id="GO:0046872">
    <property type="term" value="F:metal ion binding"/>
    <property type="evidence" value="ECO:0007669"/>
    <property type="project" value="UniProtKB-KW"/>
</dbReference>
<dbReference type="GO" id="GO:0004326">
    <property type="term" value="F:tetrahydrofolylpolyglutamate synthase activity"/>
    <property type="evidence" value="ECO:0007669"/>
    <property type="project" value="UniProtKB-EC"/>
</dbReference>
<comment type="catalytic activity">
    <reaction evidence="10">
        <text>(6S)-5,6,7,8-tetrahydrofolyl-(gamma-L-Glu)(n) + L-glutamate + ATP = (6S)-5,6,7,8-tetrahydrofolyl-(gamma-L-Glu)(n+1) + ADP + phosphate + H(+)</text>
        <dbReference type="Rhea" id="RHEA:10580"/>
        <dbReference type="Rhea" id="RHEA-COMP:14738"/>
        <dbReference type="Rhea" id="RHEA-COMP:14740"/>
        <dbReference type="ChEBI" id="CHEBI:15378"/>
        <dbReference type="ChEBI" id="CHEBI:29985"/>
        <dbReference type="ChEBI" id="CHEBI:30616"/>
        <dbReference type="ChEBI" id="CHEBI:43474"/>
        <dbReference type="ChEBI" id="CHEBI:141005"/>
        <dbReference type="ChEBI" id="CHEBI:456216"/>
        <dbReference type="EC" id="6.3.2.17"/>
    </reaction>
</comment>
<reference evidence="14" key="1">
    <citation type="submission" date="2017-11" db="EMBL/GenBank/DDBJ databases">
        <title>Three new genomes from thermophilic consortium.</title>
        <authorList>
            <person name="Quaggio R."/>
            <person name="Amgarten D."/>
            <person name="Setubal J.C."/>
        </authorList>
    </citation>
    <scope>NUCLEOTIDE SEQUENCE</scope>
    <source>
        <strain evidence="14">ZCTH01-B2</strain>
    </source>
</reference>
<evidence type="ECO:0000256" key="2">
    <source>
        <dbReference type="ARBA" id="ARBA00008276"/>
    </source>
</evidence>
<evidence type="ECO:0000259" key="13">
    <source>
        <dbReference type="Pfam" id="PF08245"/>
    </source>
</evidence>
<comment type="caution">
    <text evidence="14">The sequence shown here is derived from an EMBL/GenBank/DDBJ whole genome shotgun (WGS) entry which is preliminary data.</text>
</comment>
<keyword evidence="6 11" id="KW-0547">Nucleotide-binding</keyword>
<keyword evidence="5" id="KW-0479">Metal-binding</keyword>
<dbReference type="InterPro" id="IPR004101">
    <property type="entry name" value="Mur_ligase_C"/>
</dbReference>
<evidence type="ECO:0000256" key="7">
    <source>
        <dbReference type="ARBA" id="ARBA00022840"/>
    </source>
</evidence>
<dbReference type="FunFam" id="3.40.1190.10:FF:000011">
    <property type="entry name" value="Folylpolyglutamate synthase/dihydrofolate synthase"/>
    <property type="match status" value="1"/>
</dbReference>
<protein>
    <recommendedName>
        <fullName evidence="3">tetrahydrofolate synthase</fullName>
        <ecNumber evidence="3">6.3.2.17</ecNumber>
    </recommendedName>
    <alternativeName>
        <fullName evidence="9">Tetrahydrofolylpolyglutamate synthase</fullName>
    </alternativeName>
</protein>
<organism evidence="14 15">
    <name type="scientific">Symbiobacterium thermophilum</name>
    <dbReference type="NCBI Taxonomy" id="2734"/>
    <lineage>
        <taxon>Bacteria</taxon>
        <taxon>Bacillati</taxon>
        <taxon>Bacillota</taxon>
        <taxon>Clostridia</taxon>
        <taxon>Eubacteriales</taxon>
        <taxon>Symbiobacteriaceae</taxon>
        <taxon>Symbiobacterium</taxon>
    </lineage>
</organism>
<dbReference type="Pfam" id="PF08245">
    <property type="entry name" value="Mur_ligase_M"/>
    <property type="match status" value="1"/>
</dbReference>
<accession>A0A953I6U0</accession>
<dbReference type="PIRSF" id="PIRSF001563">
    <property type="entry name" value="Folylpolyglu_synth"/>
    <property type="match status" value="1"/>
</dbReference>
<dbReference type="Pfam" id="PF02875">
    <property type="entry name" value="Mur_ligase_C"/>
    <property type="match status" value="1"/>
</dbReference>
<dbReference type="Gene3D" id="3.90.190.20">
    <property type="entry name" value="Mur ligase, C-terminal domain"/>
    <property type="match status" value="1"/>
</dbReference>
<dbReference type="Proteomes" id="UP000732377">
    <property type="component" value="Unassembled WGS sequence"/>
</dbReference>
<comment type="cofactor">
    <cofactor evidence="1">
        <name>Mg(2+)</name>
        <dbReference type="ChEBI" id="CHEBI:18420"/>
    </cofactor>
</comment>
<dbReference type="RefSeq" id="WP_273377713.1">
    <property type="nucleotide sequence ID" value="NZ_PIUK01000010.1"/>
</dbReference>
<dbReference type="PANTHER" id="PTHR11136">
    <property type="entry name" value="FOLYLPOLYGLUTAMATE SYNTHASE-RELATED"/>
    <property type="match status" value="1"/>
</dbReference>